<evidence type="ECO:0000313" key="3">
    <source>
        <dbReference type="Proteomes" id="UP000800097"/>
    </source>
</evidence>
<reference evidence="2" key="1">
    <citation type="journal article" date="2020" name="Stud. Mycol.">
        <title>101 Dothideomycetes genomes: a test case for predicting lifestyles and emergence of pathogens.</title>
        <authorList>
            <person name="Haridas S."/>
            <person name="Albert R."/>
            <person name="Binder M."/>
            <person name="Bloem J."/>
            <person name="Labutti K."/>
            <person name="Salamov A."/>
            <person name="Andreopoulos B."/>
            <person name="Baker S."/>
            <person name="Barry K."/>
            <person name="Bills G."/>
            <person name="Bluhm B."/>
            <person name="Cannon C."/>
            <person name="Castanera R."/>
            <person name="Culley D."/>
            <person name="Daum C."/>
            <person name="Ezra D."/>
            <person name="Gonzalez J."/>
            <person name="Henrissat B."/>
            <person name="Kuo A."/>
            <person name="Liang C."/>
            <person name="Lipzen A."/>
            <person name="Lutzoni F."/>
            <person name="Magnuson J."/>
            <person name="Mondo S."/>
            <person name="Nolan M."/>
            <person name="Ohm R."/>
            <person name="Pangilinan J."/>
            <person name="Park H.-J."/>
            <person name="Ramirez L."/>
            <person name="Alfaro M."/>
            <person name="Sun H."/>
            <person name="Tritt A."/>
            <person name="Yoshinaga Y."/>
            <person name="Zwiers L.-H."/>
            <person name="Turgeon B."/>
            <person name="Goodwin S."/>
            <person name="Spatafora J."/>
            <person name="Crous P."/>
            <person name="Grigoriev I."/>
        </authorList>
    </citation>
    <scope>NUCLEOTIDE SEQUENCE</scope>
    <source>
        <strain evidence="2">CBS 379.55</strain>
    </source>
</reference>
<evidence type="ECO:0000313" key="2">
    <source>
        <dbReference type="EMBL" id="KAF2273229.1"/>
    </source>
</evidence>
<proteinExistence type="predicted"/>
<dbReference type="OrthoDB" id="3692311at2759"/>
<dbReference type="RefSeq" id="XP_033650768.1">
    <property type="nucleotide sequence ID" value="XM_033793383.1"/>
</dbReference>
<gene>
    <name evidence="2" type="ORF">EI97DRAFT_164893</name>
</gene>
<organism evidence="2 3">
    <name type="scientific">Westerdykella ornata</name>
    <dbReference type="NCBI Taxonomy" id="318751"/>
    <lineage>
        <taxon>Eukaryota</taxon>
        <taxon>Fungi</taxon>
        <taxon>Dikarya</taxon>
        <taxon>Ascomycota</taxon>
        <taxon>Pezizomycotina</taxon>
        <taxon>Dothideomycetes</taxon>
        <taxon>Pleosporomycetidae</taxon>
        <taxon>Pleosporales</taxon>
        <taxon>Sporormiaceae</taxon>
        <taxon>Westerdykella</taxon>
    </lineage>
</organism>
<keyword evidence="1" id="KW-0472">Membrane</keyword>
<keyword evidence="1" id="KW-1133">Transmembrane helix</keyword>
<name>A0A6A6JDG3_WESOR</name>
<keyword evidence="1" id="KW-0812">Transmembrane</keyword>
<dbReference type="AlphaFoldDB" id="A0A6A6JDG3"/>
<accession>A0A6A6JDG3</accession>
<dbReference type="Proteomes" id="UP000800097">
    <property type="component" value="Unassembled WGS sequence"/>
</dbReference>
<keyword evidence="3" id="KW-1185">Reference proteome</keyword>
<dbReference type="GeneID" id="54546558"/>
<protein>
    <submittedName>
        <fullName evidence="2">Uncharacterized protein</fullName>
    </submittedName>
</protein>
<evidence type="ECO:0000256" key="1">
    <source>
        <dbReference type="SAM" id="Phobius"/>
    </source>
</evidence>
<feature type="transmembrane region" description="Helical" evidence="1">
    <location>
        <begin position="204"/>
        <end position="228"/>
    </location>
</feature>
<feature type="transmembrane region" description="Helical" evidence="1">
    <location>
        <begin position="56"/>
        <end position="81"/>
    </location>
</feature>
<sequence length="639" mass="70593">MPGITFFNRDLRADGQDNADVPHPPTPQAVAINTFGSEETIQGSDNGPKRLAIRGWGYWGVVLLDIGLALIPVSFIVLSALCLSLHHHPKSPWGEKVKQAVLFSPTVFSIMYAAIMGKLLRRFGVYRAERGVRLKTLERLIGSQSVYSAIERQVGLRSIDLLGLSLIVLWSISPLGGQASLRLLTKEPRVVPINGTAQYFPIEGYAMSYLIGSNVAMTTWPIFAPVYMTALHMSKSYMNSSMDPWGAVRVPLISSTSGTTDGEWQHFDPTSPIEYTSLFGIPIVGVPTAGNVTFNMTSHYWGVECDQAVHEFADWNSTEAFQSYGKYTSILSFMLDMPDGEFAHPMEGMRFTYRSVRDHILEQNHGGKANISRIECSMRSNFAESRIGCRDRSCRVEALRKFERKKKPFPLHMIAQMMKLLPGTDVGMPQLRTGDLRTSTMTEMWIADPFKALDHGVYSGTFVDVGNLPAPVFSKRLQLVINSFWDATLGAKYRIPNFTLDDDFSMCTTNCISDPLYFNSTKLSGARFDGEHYVCSKPFAAITIVTSSIILLAAIGSLVLAAGLTTAPDILGYTSTYLRDNPYSEVRTASNLDGLDAARVYGNVRVMIGDVKSELDVGHVAFATAGAGVERLVKKRLYD</sequence>
<feature type="transmembrane region" description="Helical" evidence="1">
    <location>
        <begin position="101"/>
        <end position="120"/>
    </location>
</feature>
<dbReference type="EMBL" id="ML986512">
    <property type="protein sequence ID" value="KAF2273229.1"/>
    <property type="molecule type" value="Genomic_DNA"/>
</dbReference>
<feature type="transmembrane region" description="Helical" evidence="1">
    <location>
        <begin position="539"/>
        <end position="564"/>
    </location>
</feature>